<accession>A0A0J6YC27</accession>
<reference evidence="3" key="1">
    <citation type="journal article" date="2010" name="Genome Res.">
        <title>Population genomic sequencing of Coccidioides fungi reveals recent hybridization and transposon control.</title>
        <authorList>
            <person name="Neafsey D.E."/>
            <person name="Barker B.M."/>
            <person name="Sharpton T.J."/>
            <person name="Stajich J.E."/>
            <person name="Park D.J."/>
            <person name="Whiston E."/>
            <person name="Hung C.-Y."/>
            <person name="McMahan C."/>
            <person name="White J."/>
            <person name="Sykes S."/>
            <person name="Heiman D."/>
            <person name="Young S."/>
            <person name="Zeng Q."/>
            <person name="Abouelleil A."/>
            <person name="Aftuck L."/>
            <person name="Bessette D."/>
            <person name="Brown A."/>
            <person name="FitzGerald M."/>
            <person name="Lui A."/>
            <person name="Macdonald J.P."/>
            <person name="Priest M."/>
            <person name="Orbach M.J."/>
            <person name="Galgiani J.N."/>
            <person name="Kirkland T.N."/>
            <person name="Cole G.T."/>
            <person name="Birren B.W."/>
            <person name="Henn M.R."/>
            <person name="Taylor J.W."/>
            <person name="Rounsley S.D."/>
        </authorList>
    </citation>
    <scope>NUCLEOTIDE SEQUENCE [LARGE SCALE GENOMIC DNA]</scope>
    <source>
        <strain evidence="3">RMSCC 2394</strain>
    </source>
</reference>
<organism evidence="2 3">
    <name type="scientific">Coccidioides immitis RMSCC 2394</name>
    <dbReference type="NCBI Taxonomy" id="404692"/>
    <lineage>
        <taxon>Eukaryota</taxon>
        <taxon>Fungi</taxon>
        <taxon>Dikarya</taxon>
        <taxon>Ascomycota</taxon>
        <taxon>Pezizomycotina</taxon>
        <taxon>Eurotiomycetes</taxon>
        <taxon>Eurotiomycetidae</taxon>
        <taxon>Onygenales</taxon>
        <taxon>Onygenaceae</taxon>
        <taxon>Coccidioides</taxon>
    </lineage>
</organism>
<protein>
    <submittedName>
        <fullName evidence="2">Uncharacterized protein</fullName>
    </submittedName>
</protein>
<dbReference type="Proteomes" id="UP000054565">
    <property type="component" value="Unassembled WGS sequence"/>
</dbReference>
<sequence>MYGMQTSQPVHSAGQSAHAEHPCPLLCEEIACAGQIRRGNVIGRLPCWLRWGLAGELRTGCTWYFWPTQSTGGFLCSRWEVSHLAEREAGREAPIGRGRATATGEWPSRGVAEGYGRNGERPVLTDYDDSNEAWHSIAFTTEPAKTGRRMTARSHNGRAWAKLSKLLTVNNPSRTKSTHGPPAPQILASLGYASGAWASGRGTEPGRGARFCDTGQDAQDFTLGRKFFQTPIPFYLFLFD</sequence>
<dbReference type="EMBL" id="DS028096">
    <property type="protein sequence ID" value="KMP06301.1"/>
    <property type="molecule type" value="Genomic_DNA"/>
</dbReference>
<evidence type="ECO:0000256" key="1">
    <source>
        <dbReference type="SAM" id="MobiDB-lite"/>
    </source>
</evidence>
<feature type="region of interest" description="Disordered" evidence="1">
    <location>
        <begin position="98"/>
        <end position="122"/>
    </location>
</feature>
<evidence type="ECO:0000313" key="3">
    <source>
        <dbReference type="Proteomes" id="UP000054565"/>
    </source>
</evidence>
<gene>
    <name evidence="2" type="ORF">CIRG_05982</name>
</gene>
<evidence type="ECO:0000313" key="2">
    <source>
        <dbReference type="EMBL" id="KMP06301.1"/>
    </source>
</evidence>
<dbReference type="AlphaFoldDB" id="A0A0J6YC27"/>
<proteinExistence type="predicted"/>
<name>A0A0J6YC27_COCIT</name>